<dbReference type="SMART" id="SM00382">
    <property type="entry name" value="AAA"/>
    <property type="match status" value="1"/>
</dbReference>
<gene>
    <name evidence="6" type="primary">recF</name>
    <name evidence="9" type="ORF">SAMN06265378_102252</name>
</gene>
<dbReference type="GO" id="GO:0006302">
    <property type="term" value="P:double-strand break repair"/>
    <property type="evidence" value="ECO:0007669"/>
    <property type="project" value="InterPro"/>
</dbReference>
<dbReference type="InterPro" id="IPR001238">
    <property type="entry name" value="DNA-binding_RecF"/>
</dbReference>
<accession>A0A238VJP0</accession>
<dbReference type="InterPro" id="IPR018078">
    <property type="entry name" value="DNA-binding_RecF_CS"/>
</dbReference>
<evidence type="ECO:0000256" key="3">
    <source>
        <dbReference type="ARBA" id="ARBA00022741"/>
    </source>
</evidence>
<evidence type="ECO:0000256" key="6">
    <source>
        <dbReference type="HAMAP-Rule" id="MF_00365"/>
    </source>
</evidence>
<comment type="function">
    <text evidence="6 7">The RecF protein is involved in DNA metabolism; it is required for DNA replication and normal SOS inducibility. RecF binds preferentially to single-stranded, linear DNA. It also seems to bind ATP.</text>
</comment>
<dbReference type="Gene3D" id="3.40.50.300">
    <property type="entry name" value="P-loop containing nucleotide triphosphate hydrolases"/>
    <property type="match status" value="1"/>
</dbReference>
<dbReference type="GO" id="GO:0009432">
    <property type="term" value="P:SOS response"/>
    <property type="evidence" value="ECO:0007669"/>
    <property type="project" value="UniProtKB-UniRule"/>
</dbReference>
<dbReference type="EMBL" id="FZNM01000002">
    <property type="protein sequence ID" value="SNR33923.1"/>
    <property type="molecule type" value="Genomic_DNA"/>
</dbReference>
<dbReference type="AlphaFoldDB" id="A0A238VJP0"/>
<dbReference type="Pfam" id="PF13476">
    <property type="entry name" value="AAA_23"/>
    <property type="match status" value="1"/>
</dbReference>
<keyword evidence="3 6" id="KW-0547">Nucleotide-binding</keyword>
<dbReference type="InterPro" id="IPR003593">
    <property type="entry name" value="AAA+_ATPase"/>
</dbReference>
<proteinExistence type="inferred from homology"/>
<dbReference type="InterPro" id="IPR042174">
    <property type="entry name" value="RecF_2"/>
</dbReference>
<dbReference type="GO" id="GO:0005524">
    <property type="term" value="F:ATP binding"/>
    <property type="evidence" value="ECO:0007669"/>
    <property type="project" value="UniProtKB-UniRule"/>
</dbReference>
<organism evidence="9 10">
    <name type="scientific">Paracoccus sediminis</name>
    <dbReference type="NCBI Taxonomy" id="1214787"/>
    <lineage>
        <taxon>Bacteria</taxon>
        <taxon>Pseudomonadati</taxon>
        <taxon>Pseudomonadota</taxon>
        <taxon>Alphaproteobacteria</taxon>
        <taxon>Rhodobacterales</taxon>
        <taxon>Paracoccaceae</taxon>
        <taxon>Paracoccus</taxon>
    </lineage>
</organism>
<dbReference type="GO" id="GO:0006260">
    <property type="term" value="P:DNA replication"/>
    <property type="evidence" value="ECO:0007669"/>
    <property type="project" value="UniProtKB-UniRule"/>
</dbReference>
<dbReference type="PANTHER" id="PTHR32182">
    <property type="entry name" value="DNA REPLICATION AND REPAIR PROTEIN RECF"/>
    <property type="match status" value="1"/>
</dbReference>
<keyword evidence="6 7" id="KW-0234">DNA repair</keyword>
<keyword evidence="4 6" id="KW-0067">ATP-binding</keyword>
<dbReference type="NCBIfam" id="TIGR00611">
    <property type="entry name" value="recf"/>
    <property type="match status" value="1"/>
</dbReference>
<feature type="domain" description="AAA+ ATPase" evidence="8">
    <location>
        <begin position="27"/>
        <end position="353"/>
    </location>
</feature>
<dbReference type="SUPFAM" id="SSF52540">
    <property type="entry name" value="P-loop containing nucleoside triphosphate hydrolases"/>
    <property type="match status" value="1"/>
</dbReference>
<evidence type="ECO:0000256" key="4">
    <source>
        <dbReference type="ARBA" id="ARBA00022840"/>
    </source>
</evidence>
<evidence type="ECO:0000256" key="2">
    <source>
        <dbReference type="ARBA" id="ARBA00022705"/>
    </source>
</evidence>
<reference evidence="10" key="1">
    <citation type="submission" date="2017-06" db="EMBL/GenBank/DDBJ databases">
        <authorList>
            <person name="Varghese N."/>
            <person name="Submissions S."/>
        </authorList>
    </citation>
    <scope>NUCLEOTIDE SEQUENCE [LARGE SCALE GENOMIC DNA]</scope>
    <source>
        <strain evidence="10">DSM 26170</strain>
    </source>
</reference>
<evidence type="ECO:0000256" key="7">
    <source>
        <dbReference type="RuleBase" id="RU000578"/>
    </source>
</evidence>
<dbReference type="PANTHER" id="PTHR32182:SF0">
    <property type="entry name" value="DNA REPLICATION AND REPAIR PROTEIN RECF"/>
    <property type="match status" value="1"/>
</dbReference>
<keyword evidence="6 7" id="KW-0227">DNA damage</keyword>
<evidence type="ECO:0000313" key="10">
    <source>
        <dbReference type="Proteomes" id="UP000198409"/>
    </source>
</evidence>
<evidence type="ECO:0000256" key="1">
    <source>
        <dbReference type="ARBA" id="ARBA00022490"/>
    </source>
</evidence>
<sequence length="363" mass="38468">MTLLETSLAHLSLAQFRSWPRLDLDLDQRPLAISGPNGSGKTNILEAVSMLAPGRGLRAAPAPEQARLGKDTGWRIRAALGDHALETAALPGQPRGVAIDDKPVPQTALGGMLRILWLVPAMDRLWSDPPEARRRFLDRVTLSLCPDHADLALTYDKAMRERNRLLRDGIGDPGWYRALESQMGDAGAALTRNRQGALTAIMAAQTDGDFPAATLTLLPGEGAADDPDAHSIAARLAALRPRDLAAGRTLTGPHRADLGAHWGPQSMPAAQSSTGEQKALLLSLMLANARALAGRPVVLLLDEVAAHLDARRRAALYEAIGTLPAQSLLTGTGPELFADFGPGARRLSVTKAEGMSHAAEAVG</sequence>
<evidence type="ECO:0000313" key="9">
    <source>
        <dbReference type="EMBL" id="SNR33923.1"/>
    </source>
</evidence>
<dbReference type="GO" id="GO:0016887">
    <property type="term" value="F:ATP hydrolysis activity"/>
    <property type="evidence" value="ECO:0007669"/>
    <property type="project" value="InterPro"/>
</dbReference>
<comment type="subcellular location">
    <subcellularLocation>
        <location evidence="6 7">Cytoplasm</location>
    </subcellularLocation>
</comment>
<keyword evidence="1 6" id="KW-0963">Cytoplasm</keyword>
<keyword evidence="2 6" id="KW-0235">DNA replication</keyword>
<dbReference type="GO" id="GO:0000731">
    <property type="term" value="P:DNA synthesis involved in DNA repair"/>
    <property type="evidence" value="ECO:0007669"/>
    <property type="project" value="TreeGrafter"/>
</dbReference>
<dbReference type="PROSITE" id="PS00618">
    <property type="entry name" value="RECF_2"/>
    <property type="match status" value="1"/>
</dbReference>
<name>A0A238VJP0_9RHOB</name>
<keyword evidence="6 7" id="KW-0742">SOS response</keyword>
<dbReference type="Proteomes" id="UP000198409">
    <property type="component" value="Unassembled WGS sequence"/>
</dbReference>
<feature type="binding site" evidence="6">
    <location>
        <begin position="35"/>
        <end position="42"/>
    </location>
    <ligand>
        <name>ATP</name>
        <dbReference type="ChEBI" id="CHEBI:30616"/>
    </ligand>
</feature>
<evidence type="ECO:0000256" key="5">
    <source>
        <dbReference type="ARBA" id="ARBA00023125"/>
    </source>
</evidence>
<dbReference type="Gene3D" id="1.20.1050.90">
    <property type="entry name" value="RecF/RecN/SMC, N-terminal domain"/>
    <property type="match status" value="1"/>
</dbReference>
<comment type="similarity">
    <text evidence="6 7">Belongs to the RecF family.</text>
</comment>
<dbReference type="GO" id="GO:0003697">
    <property type="term" value="F:single-stranded DNA binding"/>
    <property type="evidence" value="ECO:0007669"/>
    <property type="project" value="UniProtKB-UniRule"/>
</dbReference>
<dbReference type="InterPro" id="IPR027417">
    <property type="entry name" value="P-loop_NTPase"/>
</dbReference>
<keyword evidence="5 6" id="KW-0238">DNA-binding</keyword>
<dbReference type="HAMAP" id="MF_00365">
    <property type="entry name" value="RecF"/>
    <property type="match status" value="1"/>
</dbReference>
<dbReference type="InterPro" id="IPR038729">
    <property type="entry name" value="Rad50/SbcC_AAA"/>
</dbReference>
<dbReference type="GO" id="GO:0005737">
    <property type="term" value="C:cytoplasm"/>
    <property type="evidence" value="ECO:0007669"/>
    <property type="project" value="UniProtKB-SubCell"/>
</dbReference>
<evidence type="ECO:0000259" key="8">
    <source>
        <dbReference type="SMART" id="SM00382"/>
    </source>
</evidence>
<protein>
    <recommendedName>
        <fullName evidence="6 7">DNA replication and repair protein RecF</fullName>
    </recommendedName>
</protein>